<feature type="domain" description="Core-binding (CB)" evidence="7">
    <location>
        <begin position="71"/>
        <end position="154"/>
    </location>
</feature>
<name>A0ABU2JGE9_9ACTN</name>
<reference evidence="9" key="1">
    <citation type="submission" date="2023-07" db="EMBL/GenBank/DDBJ databases">
        <title>30 novel species of actinomycetes from the DSMZ collection.</title>
        <authorList>
            <person name="Nouioui I."/>
        </authorList>
    </citation>
    <scope>NUCLEOTIDE SEQUENCE [LARGE SCALE GENOMIC DNA]</scope>
    <source>
        <strain evidence="9">DSM 44399</strain>
    </source>
</reference>
<evidence type="ECO:0000259" key="6">
    <source>
        <dbReference type="PROSITE" id="PS51898"/>
    </source>
</evidence>
<dbReference type="InterPro" id="IPR002104">
    <property type="entry name" value="Integrase_catalytic"/>
</dbReference>
<dbReference type="CDD" id="cd01189">
    <property type="entry name" value="INT_ICEBs1_C_like"/>
    <property type="match status" value="1"/>
</dbReference>
<dbReference type="Gene3D" id="1.10.443.10">
    <property type="entry name" value="Intergrase catalytic core"/>
    <property type="match status" value="1"/>
</dbReference>
<organism evidence="8 9">
    <name type="scientific">Jatrophihabitans lederbergiae</name>
    <dbReference type="NCBI Taxonomy" id="3075547"/>
    <lineage>
        <taxon>Bacteria</taxon>
        <taxon>Bacillati</taxon>
        <taxon>Actinomycetota</taxon>
        <taxon>Actinomycetes</taxon>
        <taxon>Jatrophihabitantales</taxon>
        <taxon>Jatrophihabitantaceae</taxon>
        <taxon>Jatrophihabitans</taxon>
    </lineage>
</organism>
<protein>
    <submittedName>
        <fullName evidence="8">Site-specific integrase</fullName>
    </submittedName>
</protein>
<dbReference type="InterPro" id="IPR013762">
    <property type="entry name" value="Integrase-like_cat_sf"/>
</dbReference>
<dbReference type="PANTHER" id="PTHR30349:SF91">
    <property type="entry name" value="INTA PROTEIN"/>
    <property type="match status" value="1"/>
</dbReference>
<evidence type="ECO:0000313" key="9">
    <source>
        <dbReference type="Proteomes" id="UP001183176"/>
    </source>
</evidence>
<dbReference type="InterPro" id="IPR044068">
    <property type="entry name" value="CB"/>
</dbReference>
<dbReference type="SUPFAM" id="SSF56349">
    <property type="entry name" value="DNA breaking-rejoining enzymes"/>
    <property type="match status" value="1"/>
</dbReference>
<evidence type="ECO:0000256" key="4">
    <source>
        <dbReference type="PROSITE-ProRule" id="PRU01248"/>
    </source>
</evidence>
<accession>A0ABU2JGE9</accession>
<evidence type="ECO:0000256" key="2">
    <source>
        <dbReference type="ARBA" id="ARBA00023125"/>
    </source>
</evidence>
<dbReference type="PROSITE" id="PS51900">
    <property type="entry name" value="CB"/>
    <property type="match status" value="1"/>
</dbReference>
<dbReference type="PROSITE" id="PS51898">
    <property type="entry name" value="TYR_RECOMBINASE"/>
    <property type="match status" value="1"/>
</dbReference>
<comment type="caution">
    <text evidence="8">The sequence shown here is derived from an EMBL/GenBank/DDBJ whole genome shotgun (WGS) entry which is preliminary data.</text>
</comment>
<keyword evidence="3" id="KW-0233">DNA recombination</keyword>
<evidence type="ECO:0000256" key="1">
    <source>
        <dbReference type="ARBA" id="ARBA00022908"/>
    </source>
</evidence>
<keyword evidence="9" id="KW-1185">Reference proteome</keyword>
<dbReference type="PANTHER" id="PTHR30349">
    <property type="entry name" value="PHAGE INTEGRASE-RELATED"/>
    <property type="match status" value="1"/>
</dbReference>
<dbReference type="InterPro" id="IPR004107">
    <property type="entry name" value="Integrase_SAM-like_N"/>
</dbReference>
<dbReference type="Gene3D" id="1.10.150.130">
    <property type="match status" value="1"/>
</dbReference>
<evidence type="ECO:0000256" key="5">
    <source>
        <dbReference type="SAM" id="MobiDB-lite"/>
    </source>
</evidence>
<dbReference type="InterPro" id="IPR011010">
    <property type="entry name" value="DNA_brk_join_enz"/>
</dbReference>
<dbReference type="Pfam" id="PF00589">
    <property type="entry name" value="Phage_integrase"/>
    <property type="match status" value="1"/>
</dbReference>
<feature type="domain" description="Tyr recombinase" evidence="6">
    <location>
        <begin position="176"/>
        <end position="374"/>
    </location>
</feature>
<dbReference type="Pfam" id="PF14659">
    <property type="entry name" value="Phage_int_SAM_3"/>
    <property type="match status" value="1"/>
</dbReference>
<proteinExistence type="predicted"/>
<dbReference type="Proteomes" id="UP001183176">
    <property type="component" value="Unassembled WGS sequence"/>
</dbReference>
<evidence type="ECO:0000259" key="7">
    <source>
        <dbReference type="PROSITE" id="PS51900"/>
    </source>
</evidence>
<keyword evidence="1" id="KW-0229">DNA integration</keyword>
<keyword evidence="2 4" id="KW-0238">DNA-binding</keyword>
<dbReference type="EMBL" id="JAVREH010000068">
    <property type="protein sequence ID" value="MDT0264076.1"/>
    <property type="molecule type" value="Genomic_DNA"/>
</dbReference>
<sequence length="382" mass="43370">MTERRGAQGRSTIIKRPDGRWHGYVSMGTKGDGKRDRRHVSARTRAEVVAKVRALETKRDAGSAHAAGKAMKVEEWFTYWVDTIAPARVRPRTLESYRSMIRLHILPRIGQRRLDQLIPEHLEQMYAELLASGRSSATVLRVHRVLHRALKIAMQRERVARNVATLVDPPKQRRAETPMPLDVDECRKVLAAAEGRRNAARWTVALALGLRQSEALGLQWRDIDLDVSKLSVRRGLHRVDGKGLMFEEPKTPRSRRTVALPGPLTVALRKHRETQHLERMVAGTDWQDFDLVFAQPNGRPLDKHSDYEAWNRLLADADVRHIRLHDGRHTAATLLLTAGVHPRVVMELLGHSQMRTTTDIYSHVMPALAQEAADRMGTTLWG</sequence>
<dbReference type="RefSeq" id="WP_311425219.1">
    <property type="nucleotide sequence ID" value="NZ_JAVREH010000068.1"/>
</dbReference>
<evidence type="ECO:0000313" key="8">
    <source>
        <dbReference type="EMBL" id="MDT0264076.1"/>
    </source>
</evidence>
<dbReference type="InterPro" id="IPR050090">
    <property type="entry name" value="Tyrosine_recombinase_XerCD"/>
</dbReference>
<dbReference type="InterPro" id="IPR010998">
    <property type="entry name" value="Integrase_recombinase_N"/>
</dbReference>
<gene>
    <name evidence="8" type="ORF">RM423_22135</name>
</gene>
<feature type="region of interest" description="Disordered" evidence="5">
    <location>
        <begin position="1"/>
        <end position="41"/>
    </location>
</feature>
<evidence type="ECO:0000256" key="3">
    <source>
        <dbReference type="ARBA" id="ARBA00023172"/>
    </source>
</evidence>